<organism evidence="4 5">
    <name type="scientific">Planctomyces bekefii</name>
    <dbReference type="NCBI Taxonomy" id="1653850"/>
    <lineage>
        <taxon>Bacteria</taxon>
        <taxon>Pseudomonadati</taxon>
        <taxon>Planctomycetota</taxon>
        <taxon>Planctomycetia</taxon>
        <taxon>Planctomycetales</taxon>
        <taxon>Planctomycetaceae</taxon>
        <taxon>Planctomyces</taxon>
    </lineage>
</organism>
<dbReference type="EMBL" id="SRHE01000322">
    <property type="protein sequence ID" value="TWW09285.1"/>
    <property type="molecule type" value="Genomic_DNA"/>
</dbReference>
<dbReference type="AlphaFoldDB" id="A0A5C6M576"/>
<dbReference type="InterPro" id="IPR001375">
    <property type="entry name" value="Peptidase_S9_cat"/>
</dbReference>
<feature type="domain" description="Peptidase S9 prolyl oligopeptidase catalytic" evidence="3">
    <location>
        <begin position="117"/>
        <end position="176"/>
    </location>
</feature>
<gene>
    <name evidence="4" type="ORF">E3A20_15880</name>
</gene>
<dbReference type="Pfam" id="PF00326">
    <property type="entry name" value="Peptidase_S9"/>
    <property type="match status" value="1"/>
</dbReference>
<evidence type="ECO:0000313" key="4">
    <source>
        <dbReference type="EMBL" id="TWW09285.1"/>
    </source>
</evidence>
<dbReference type="SUPFAM" id="SSF53474">
    <property type="entry name" value="alpha/beta-Hydrolases"/>
    <property type="match status" value="1"/>
</dbReference>
<feature type="signal peptide" evidence="2">
    <location>
        <begin position="1"/>
        <end position="22"/>
    </location>
</feature>
<dbReference type="PANTHER" id="PTHR43037:SF1">
    <property type="entry name" value="BLL1128 PROTEIN"/>
    <property type="match status" value="1"/>
</dbReference>
<keyword evidence="5" id="KW-1185">Reference proteome</keyword>
<accession>A0A5C6M576</accession>
<evidence type="ECO:0000256" key="1">
    <source>
        <dbReference type="ARBA" id="ARBA00022729"/>
    </source>
</evidence>
<dbReference type="PANTHER" id="PTHR43037">
    <property type="entry name" value="UNNAMED PRODUCT-RELATED"/>
    <property type="match status" value="1"/>
</dbReference>
<evidence type="ECO:0000259" key="3">
    <source>
        <dbReference type="Pfam" id="PF00326"/>
    </source>
</evidence>
<dbReference type="Gene3D" id="3.40.50.1820">
    <property type="entry name" value="alpha/beta hydrolase"/>
    <property type="match status" value="1"/>
</dbReference>
<feature type="non-terminal residue" evidence="4">
    <location>
        <position position="197"/>
    </location>
</feature>
<proteinExistence type="predicted"/>
<reference evidence="4 5" key="2">
    <citation type="submission" date="2019-08" db="EMBL/GenBank/DDBJ databases">
        <authorList>
            <person name="Henke P."/>
        </authorList>
    </citation>
    <scope>NUCLEOTIDE SEQUENCE [LARGE SCALE GENOMIC DNA]</scope>
    <source>
        <strain evidence="4">Phe10_nw2017</strain>
    </source>
</reference>
<comment type="caution">
    <text evidence="4">The sequence shown here is derived from an EMBL/GenBank/DDBJ whole genome shotgun (WGS) entry which is preliminary data.</text>
</comment>
<reference evidence="4 5" key="1">
    <citation type="submission" date="2019-08" db="EMBL/GenBank/DDBJ databases">
        <title>100 year-old enigma solved: identification of Planctomyces bekefii, the type genus and species of the phylum Planctomycetes.</title>
        <authorList>
            <person name="Svetlana D.N."/>
            <person name="Overmann J."/>
        </authorList>
    </citation>
    <scope>NUCLEOTIDE SEQUENCE [LARGE SCALE GENOMIC DNA]</scope>
    <source>
        <strain evidence="4">Phe10_nw2017</strain>
    </source>
</reference>
<evidence type="ECO:0000313" key="5">
    <source>
        <dbReference type="Proteomes" id="UP000321083"/>
    </source>
</evidence>
<dbReference type="InterPro" id="IPR050955">
    <property type="entry name" value="Plant_Biomass_Hydrol_Est"/>
</dbReference>
<name>A0A5C6M576_9PLAN</name>
<protein>
    <submittedName>
        <fullName evidence="4">Phospholipase</fullName>
    </submittedName>
</protein>
<dbReference type="GO" id="GO:0008236">
    <property type="term" value="F:serine-type peptidase activity"/>
    <property type="evidence" value="ECO:0007669"/>
    <property type="project" value="InterPro"/>
</dbReference>
<dbReference type="GO" id="GO:0006508">
    <property type="term" value="P:proteolysis"/>
    <property type="evidence" value="ECO:0007669"/>
    <property type="project" value="InterPro"/>
</dbReference>
<dbReference type="InterPro" id="IPR029058">
    <property type="entry name" value="AB_hydrolase_fold"/>
</dbReference>
<dbReference type="Proteomes" id="UP000321083">
    <property type="component" value="Unassembled WGS sequence"/>
</dbReference>
<evidence type="ECO:0000256" key="2">
    <source>
        <dbReference type="SAM" id="SignalP"/>
    </source>
</evidence>
<keyword evidence="1 2" id="KW-0732">Signal</keyword>
<sequence>MPRYCSVLLAFVGLLTGASALAQEPTLFQPTSFRGTNDVELKYQLLTPAAAAQPGDEKFPLVLFLHGAGERGSDNKAQLKHGTGSFATDANRQKYPCYVVAPQCSSGQWWNTQADLLLELIADLQKQHRIDPQRIYVTGLSMGGFGTWELITRKPELFAAAAPICGGGDPARAATCSSLPIWVFHGDRDTVVRPELS</sequence>
<feature type="chain" id="PRO_5022853655" evidence="2">
    <location>
        <begin position="23"/>
        <end position="197"/>
    </location>
</feature>